<dbReference type="Pfam" id="PF01541">
    <property type="entry name" value="GIY-YIG"/>
    <property type="match status" value="1"/>
</dbReference>
<accession>A0A5E4Y9R3</accession>
<keyword evidence="4" id="KW-1185">Reference proteome</keyword>
<reference evidence="3 4" key="1">
    <citation type="submission" date="2019-08" db="EMBL/GenBank/DDBJ databases">
        <authorList>
            <person name="Peeters C."/>
        </authorList>
    </citation>
    <scope>NUCLEOTIDE SEQUENCE [LARGE SCALE GENOMIC DNA]</scope>
    <source>
        <strain evidence="3 4">LMG 30175</strain>
    </source>
</reference>
<dbReference type="Gene3D" id="3.40.1440.10">
    <property type="entry name" value="GIY-YIG endonuclease"/>
    <property type="match status" value="1"/>
</dbReference>
<dbReference type="SUPFAM" id="SSF82771">
    <property type="entry name" value="GIY-YIG endonuclease"/>
    <property type="match status" value="1"/>
</dbReference>
<evidence type="ECO:0000313" key="3">
    <source>
        <dbReference type="EMBL" id="VVE45157.1"/>
    </source>
</evidence>
<dbReference type="InterPro" id="IPR035901">
    <property type="entry name" value="GIY-YIG_endonuc_sf"/>
</dbReference>
<protein>
    <submittedName>
        <fullName evidence="3">GIY-YIG nuclease superfamily protein</fullName>
    </submittedName>
</protein>
<evidence type="ECO:0000256" key="1">
    <source>
        <dbReference type="ARBA" id="ARBA00007435"/>
    </source>
</evidence>
<organism evidence="3 4">
    <name type="scientific">Pandoraea terrae</name>
    <dbReference type="NCBI Taxonomy" id="1537710"/>
    <lineage>
        <taxon>Bacteria</taxon>
        <taxon>Pseudomonadati</taxon>
        <taxon>Pseudomonadota</taxon>
        <taxon>Betaproteobacteria</taxon>
        <taxon>Burkholderiales</taxon>
        <taxon>Burkholderiaceae</taxon>
        <taxon>Pandoraea</taxon>
    </lineage>
</organism>
<evidence type="ECO:0000313" key="4">
    <source>
        <dbReference type="Proteomes" id="UP000414233"/>
    </source>
</evidence>
<evidence type="ECO:0000259" key="2">
    <source>
        <dbReference type="PROSITE" id="PS50164"/>
    </source>
</evidence>
<dbReference type="EMBL" id="CABPRZ010000022">
    <property type="protein sequence ID" value="VVE45157.1"/>
    <property type="molecule type" value="Genomic_DNA"/>
</dbReference>
<dbReference type="InterPro" id="IPR000305">
    <property type="entry name" value="GIY-YIG_endonuc"/>
</dbReference>
<dbReference type="PANTHER" id="PTHR34477">
    <property type="entry name" value="UPF0213 PROTEIN YHBQ"/>
    <property type="match status" value="1"/>
</dbReference>
<proteinExistence type="inferred from homology"/>
<feature type="domain" description="GIY-YIG" evidence="2">
    <location>
        <begin position="3"/>
        <end position="78"/>
    </location>
</feature>
<dbReference type="AlphaFoldDB" id="A0A5E4Y9R3"/>
<dbReference type="CDD" id="cd10456">
    <property type="entry name" value="GIY-YIG_UPF0213"/>
    <property type="match status" value="1"/>
</dbReference>
<dbReference type="PROSITE" id="PS50164">
    <property type="entry name" value="GIY_YIG"/>
    <property type="match status" value="1"/>
</dbReference>
<name>A0A5E4Y9R3_9BURK</name>
<dbReference type="InterPro" id="IPR050190">
    <property type="entry name" value="UPF0213_domain"/>
</dbReference>
<comment type="similarity">
    <text evidence="1">Belongs to the UPF0213 family.</text>
</comment>
<dbReference type="PANTHER" id="PTHR34477:SF1">
    <property type="entry name" value="UPF0213 PROTEIN YHBQ"/>
    <property type="match status" value="1"/>
</dbReference>
<dbReference type="Proteomes" id="UP000414233">
    <property type="component" value="Unassembled WGS sequence"/>
</dbReference>
<dbReference type="RefSeq" id="WP_150699054.1">
    <property type="nucleotide sequence ID" value="NZ_CABPRZ010000022.1"/>
</dbReference>
<gene>
    <name evidence="3" type="ORF">PTE30175_04267</name>
</gene>
<sequence length="95" mass="10386">MSAGWFLYLIECRGQRIYTGIAVDVEARFAAHAAGRGARYTRANPPERLLKVVAFADRAAASRAEYRVKRLTAAQKRAFVAGTLAVDFTEAPGPE</sequence>